<dbReference type="Proteomes" id="UP000614287">
    <property type="component" value="Unassembled WGS sequence"/>
</dbReference>
<sequence>MQTIVTVVVAAQSRTQKTVDQSHDISFDSKLFESIDSDEPNPWSGTELSKTRIRLECMLA</sequence>
<protein>
    <submittedName>
        <fullName evidence="1">Uncharacterized protein</fullName>
    </submittedName>
</protein>
<keyword evidence="2" id="KW-1185">Reference proteome</keyword>
<accession>A0A8J3CMB8</accession>
<evidence type="ECO:0000313" key="2">
    <source>
        <dbReference type="Proteomes" id="UP000614287"/>
    </source>
</evidence>
<gene>
    <name evidence="1" type="ORF">GCM10009007_18360</name>
</gene>
<organism evidence="1 2">
    <name type="scientific">Formosimonas limnophila</name>
    <dbReference type="NCBI Taxonomy" id="1384487"/>
    <lineage>
        <taxon>Bacteria</taxon>
        <taxon>Pseudomonadati</taxon>
        <taxon>Pseudomonadota</taxon>
        <taxon>Betaproteobacteria</taxon>
        <taxon>Burkholderiales</taxon>
        <taxon>Burkholderiaceae</taxon>
        <taxon>Formosimonas</taxon>
    </lineage>
</organism>
<proteinExistence type="predicted"/>
<reference evidence="1" key="1">
    <citation type="journal article" date="2014" name="Int. J. Syst. Evol. Microbiol.">
        <title>Complete genome sequence of Corynebacterium casei LMG S-19264T (=DSM 44701T), isolated from a smear-ripened cheese.</title>
        <authorList>
            <consortium name="US DOE Joint Genome Institute (JGI-PGF)"/>
            <person name="Walter F."/>
            <person name="Albersmeier A."/>
            <person name="Kalinowski J."/>
            <person name="Ruckert C."/>
        </authorList>
    </citation>
    <scope>NUCLEOTIDE SEQUENCE</scope>
    <source>
        <strain evidence="1">KCTC 32501</strain>
    </source>
</reference>
<comment type="caution">
    <text evidence="1">The sequence shown here is derived from an EMBL/GenBank/DDBJ whole genome shotgun (WGS) entry which is preliminary data.</text>
</comment>
<name>A0A8J3CMB8_9BURK</name>
<reference evidence="1" key="2">
    <citation type="submission" date="2020-09" db="EMBL/GenBank/DDBJ databases">
        <authorList>
            <person name="Sun Q."/>
            <person name="Kim S."/>
        </authorList>
    </citation>
    <scope>NUCLEOTIDE SEQUENCE</scope>
    <source>
        <strain evidence="1">KCTC 32501</strain>
    </source>
</reference>
<evidence type="ECO:0000313" key="1">
    <source>
        <dbReference type="EMBL" id="GHA77740.1"/>
    </source>
</evidence>
<dbReference type="AlphaFoldDB" id="A0A8J3CMB8"/>
<dbReference type="EMBL" id="BMZG01000010">
    <property type="protein sequence ID" value="GHA77740.1"/>
    <property type="molecule type" value="Genomic_DNA"/>
</dbReference>